<dbReference type="Proteomes" id="UP001369815">
    <property type="component" value="Unassembled WGS sequence"/>
</dbReference>
<keyword evidence="2" id="KW-1185">Reference proteome</keyword>
<organism evidence="1 2">
    <name type="scientific">Daldinia eschscholtzii</name>
    <dbReference type="NCBI Taxonomy" id="292717"/>
    <lineage>
        <taxon>Eukaryota</taxon>
        <taxon>Fungi</taxon>
        <taxon>Dikarya</taxon>
        <taxon>Ascomycota</taxon>
        <taxon>Pezizomycotina</taxon>
        <taxon>Sordariomycetes</taxon>
        <taxon>Xylariomycetidae</taxon>
        <taxon>Xylariales</taxon>
        <taxon>Hypoxylaceae</taxon>
        <taxon>Daldinia</taxon>
    </lineage>
</organism>
<protein>
    <submittedName>
        <fullName evidence="1">Uncharacterized protein</fullName>
    </submittedName>
</protein>
<dbReference type="AlphaFoldDB" id="A0AAX6MP58"/>
<sequence>MESSAASPLPFAHPFHPTLSDAEEVRSILEHKVPPELAIQIVSLGYNPWLAKRRAHEGDYYADYTKPDAKHCVASLYLTSECIPNDGHRVVPQRIIFQTSAAYQGYITSDGKDGFLNSHTRFDASILRPLSSKVDGTGQDVPLEEALSDTWWDPESATDALKEKGWEFVAAEDGRTAWRVCNNSEALAEYQDYKVEWTRGAQAATEDDEPLGRGEGFLELLKPGYIVVLWVRTGLRCWCNKVRAATIEIEYELP</sequence>
<evidence type="ECO:0000313" key="1">
    <source>
        <dbReference type="EMBL" id="KAK6954233.1"/>
    </source>
</evidence>
<evidence type="ECO:0000313" key="2">
    <source>
        <dbReference type="Proteomes" id="UP001369815"/>
    </source>
</evidence>
<accession>A0AAX6MP58</accession>
<gene>
    <name evidence="1" type="ORF">Daesc_004199</name>
</gene>
<reference evidence="1 2" key="1">
    <citation type="journal article" date="2024" name="Front Chem Biol">
        <title>Unveiling the potential of Daldinia eschscholtzii MFLUCC 19-0629 through bioactivity and bioinformatics studies for enhanced sustainable agriculture production.</title>
        <authorList>
            <person name="Brooks S."/>
            <person name="Weaver J.A."/>
            <person name="Klomchit A."/>
            <person name="Alharthi S.A."/>
            <person name="Onlamun T."/>
            <person name="Nurani R."/>
            <person name="Vong T.K."/>
            <person name="Alberti F."/>
            <person name="Greco C."/>
        </authorList>
    </citation>
    <scope>NUCLEOTIDE SEQUENCE [LARGE SCALE GENOMIC DNA]</scope>
    <source>
        <strain evidence="1">MFLUCC 19-0629</strain>
    </source>
</reference>
<dbReference type="EMBL" id="JBANMG010000004">
    <property type="protein sequence ID" value="KAK6954233.1"/>
    <property type="molecule type" value="Genomic_DNA"/>
</dbReference>
<proteinExistence type="predicted"/>
<comment type="caution">
    <text evidence="1">The sequence shown here is derived from an EMBL/GenBank/DDBJ whole genome shotgun (WGS) entry which is preliminary data.</text>
</comment>
<name>A0AAX6MP58_9PEZI</name>